<keyword evidence="4" id="KW-0540">Nuclease</keyword>
<evidence type="ECO:0000259" key="17">
    <source>
        <dbReference type="PROSITE" id="PS50994"/>
    </source>
</evidence>
<dbReference type="AlphaFoldDB" id="A0A2N9GAZ6"/>
<evidence type="ECO:0000256" key="1">
    <source>
        <dbReference type="ARBA" id="ARBA00022670"/>
    </source>
</evidence>
<dbReference type="GO" id="GO:0004190">
    <property type="term" value="F:aspartic-type endopeptidase activity"/>
    <property type="evidence" value="ECO:0007669"/>
    <property type="project" value="UniProtKB-KW"/>
</dbReference>
<evidence type="ECO:0000256" key="11">
    <source>
        <dbReference type="ARBA" id="ARBA00022918"/>
    </source>
</evidence>
<dbReference type="GO" id="GO:0003677">
    <property type="term" value="F:DNA binding"/>
    <property type="evidence" value="ECO:0007669"/>
    <property type="project" value="UniProtKB-KW"/>
</dbReference>
<keyword evidence="10" id="KW-0229">DNA integration</keyword>
<keyword evidence="14" id="KW-0233">DNA recombination</keyword>
<keyword evidence="3" id="KW-0548">Nucleotidyltransferase</keyword>
<keyword evidence="15" id="KW-0511">Multifunctional enzyme</keyword>
<dbReference type="SUPFAM" id="SSF56672">
    <property type="entry name" value="DNA/RNA polymerases"/>
    <property type="match status" value="1"/>
</dbReference>
<dbReference type="Pfam" id="PF00665">
    <property type="entry name" value="rve"/>
    <property type="match status" value="1"/>
</dbReference>
<dbReference type="InterPro" id="IPR001584">
    <property type="entry name" value="Integrase_cat-core"/>
</dbReference>
<keyword evidence="8" id="KW-0378">Hydrolase</keyword>
<dbReference type="GO" id="GO:0046872">
    <property type="term" value="F:metal ion binding"/>
    <property type="evidence" value="ECO:0007669"/>
    <property type="project" value="UniProtKB-KW"/>
</dbReference>
<dbReference type="InterPro" id="IPR000477">
    <property type="entry name" value="RT_dom"/>
</dbReference>
<evidence type="ECO:0000256" key="2">
    <source>
        <dbReference type="ARBA" id="ARBA00022679"/>
    </source>
</evidence>
<dbReference type="CDD" id="cd09274">
    <property type="entry name" value="RNase_HI_RT_Ty3"/>
    <property type="match status" value="1"/>
</dbReference>
<feature type="domain" description="Integrase catalytic" evidence="17">
    <location>
        <begin position="569"/>
        <end position="729"/>
    </location>
</feature>
<dbReference type="InterPro" id="IPR012337">
    <property type="entry name" value="RNaseH-like_sf"/>
</dbReference>
<organism evidence="18">
    <name type="scientific">Fagus sylvatica</name>
    <name type="common">Beechnut</name>
    <dbReference type="NCBI Taxonomy" id="28930"/>
    <lineage>
        <taxon>Eukaryota</taxon>
        <taxon>Viridiplantae</taxon>
        <taxon>Streptophyta</taxon>
        <taxon>Embryophyta</taxon>
        <taxon>Tracheophyta</taxon>
        <taxon>Spermatophyta</taxon>
        <taxon>Magnoliopsida</taxon>
        <taxon>eudicotyledons</taxon>
        <taxon>Gunneridae</taxon>
        <taxon>Pentapetalae</taxon>
        <taxon>rosids</taxon>
        <taxon>fabids</taxon>
        <taxon>Fagales</taxon>
        <taxon>Fagaceae</taxon>
        <taxon>Fagus</taxon>
    </lineage>
</organism>
<evidence type="ECO:0000256" key="3">
    <source>
        <dbReference type="ARBA" id="ARBA00022695"/>
    </source>
</evidence>
<dbReference type="GO" id="GO:0006310">
    <property type="term" value="P:DNA recombination"/>
    <property type="evidence" value="ECO:0007669"/>
    <property type="project" value="UniProtKB-KW"/>
</dbReference>
<dbReference type="InterPro" id="IPR043502">
    <property type="entry name" value="DNA/RNA_pol_sf"/>
</dbReference>
<dbReference type="InterPro" id="IPR036397">
    <property type="entry name" value="RNaseH_sf"/>
</dbReference>
<evidence type="ECO:0000256" key="8">
    <source>
        <dbReference type="ARBA" id="ARBA00022801"/>
    </source>
</evidence>
<evidence type="ECO:0000256" key="4">
    <source>
        <dbReference type="ARBA" id="ARBA00022722"/>
    </source>
</evidence>
<evidence type="ECO:0000256" key="7">
    <source>
        <dbReference type="ARBA" id="ARBA00022759"/>
    </source>
</evidence>
<keyword evidence="2" id="KW-0808">Transferase</keyword>
<dbReference type="GO" id="GO:0003887">
    <property type="term" value="F:DNA-directed DNA polymerase activity"/>
    <property type="evidence" value="ECO:0007669"/>
    <property type="project" value="UniProtKB-KW"/>
</dbReference>
<protein>
    <recommendedName>
        <fullName evidence="19">Integrase catalytic domain-containing protein</fullName>
    </recommendedName>
</protein>
<dbReference type="Gene3D" id="2.40.50.40">
    <property type="match status" value="1"/>
</dbReference>
<dbReference type="Gene3D" id="3.10.10.10">
    <property type="entry name" value="HIV Type 1 Reverse Transcriptase, subunit A, domain 1"/>
    <property type="match status" value="1"/>
</dbReference>
<dbReference type="Pfam" id="PF24626">
    <property type="entry name" value="SH3_Tf2-1"/>
    <property type="match status" value="1"/>
</dbReference>
<dbReference type="PROSITE" id="PS50878">
    <property type="entry name" value="RT_POL"/>
    <property type="match status" value="1"/>
</dbReference>
<dbReference type="GO" id="GO:0004519">
    <property type="term" value="F:endonuclease activity"/>
    <property type="evidence" value="ECO:0007669"/>
    <property type="project" value="UniProtKB-KW"/>
</dbReference>
<dbReference type="GO" id="GO:0003964">
    <property type="term" value="F:RNA-directed DNA polymerase activity"/>
    <property type="evidence" value="ECO:0007669"/>
    <property type="project" value="UniProtKB-KW"/>
</dbReference>
<evidence type="ECO:0000256" key="14">
    <source>
        <dbReference type="ARBA" id="ARBA00023172"/>
    </source>
</evidence>
<evidence type="ECO:0000256" key="13">
    <source>
        <dbReference type="ARBA" id="ARBA00023125"/>
    </source>
</evidence>
<evidence type="ECO:0000256" key="12">
    <source>
        <dbReference type="ARBA" id="ARBA00022932"/>
    </source>
</evidence>
<evidence type="ECO:0000313" key="18">
    <source>
        <dbReference type="EMBL" id="SPC99796.1"/>
    </source>
</evidence>
<evidence type="ECO:0000256" key="9">
    <source>
        <dbReference type="ARBA" id="ARBA00022842"/>
    </source>
</evidence>
<dbReference type="FunFam" id="1.10.340.70:FF:000001">
    <property type="entry name" value="Retrovirus-related Pol polyprotein from transposon gypsy-like Protein"/>
    <property type="match status" value="1"/>
</dbReference>
<dbReference type="Pfam" id="PF17919">
    <property type="entry name" value="RT_RNaseH_2"/>
    <property type="match status" value="1"/>
</dbReference>
<evidence type="ECO:0000256" key="10">
    <source>
        <dbReference type="ARBA" id="ARBA00022908"/>
    </source>
</evidence>
<proteinExistence type="predicted"/>
<dbReference type="Pfam" id="PF00078">
    <property type="entry name" value="RVT_1"/>
    <property type="match status" value="1"/>
</dbReference>
<keyword evidence="5" id="KW-0479">Metal-binding</keyword>
<dbReference type="SUPFAM" id="SSF53098">
    <property type="entry name" value="Ribonuclease H-like"/>
    <property type="match status" value="1"/>
</dbReference>
<keyword evidence="13" id="KW-0238">DNA-binding</keyword>
<keyword evidence="11" id="KW-0695">RNA-directed DNA polymerase</keyword>
<sequence>MGRSDEAASVIPNEVQSLLERFKGLTPEELPAGLPPLRDIQHQIEFVPGSILPNLPHYRMPPSDHAELRKQVGELLKKGLIRESLSPCAVPALLTPKKDGTWRMCIDSRAVNKITVKYRFPIPRLDDLFDELAGAKVFSKIDLRSGYHQIRIREGDEWKTAFKTKDGLYEWLVMPFGLSNAPSTFMRLMTQVLKNFMGKYVVVYFDDILIYSKDGTQHLEHLASVFKVLKENQLYINLKKCSFMTDRVIFLGYVVSADGILMDDEKVKAILEWPTPKSLTDVRSFHGLASFYRRFIKNFSSIIAPMMDVLKKKEFQWTSKAETSFQQLKSKLVEAPVLALPDFLKPFQMECDASNVGIGAVLMQEGRPIAYFSEKLNDAKLKYSTYDKELYAVIQALRHWEHYLIGVDFTLYSDHEALKFLKAQKKLNSRHASWVSYLEKFSFVLQHKSGSSNRVADALSRRHSLLTTLSCEVTGFDLIPEYYVSDPFFSQGNQLCLPKGSLRLFVIQELHAGGLGGHFGRDKIEALVKQRYFWPSLKRDVARFVQRCLVCQKAKGGVQNTGLYQPLPIPNAPWEDLSMDFVLGLPRTQHGFDCIFVVVDRFSKMAHFIPCKNSTDASHIAALFFKEVVRLHGVPRSITLDRDVKFVSHFWRTLWKLLGTNLQFSSAYHPQTDGQTEVMNRSLGNLLRSLVGEQPKRWDFVISQAEFAYNSSVNRSTKKPPFEVVYGRNMNHVLDLLPLSNQARVSMEAEEFAEHIKAIHEQVQEQLRQSSQVYKAKADTHRRCLEFKEGDLVMVYLRKERFPMSTYNKLKQRKIGPCQVLKKLGQNAYRIKLPEGFSISPTFNVSDLYLYHGDEEKTKLEPKDLQCDRSTSSRESIDVLDVRSITTRHGTYTQYLVHWQGKPDSEDAWISSDDLRKLDHMLWEDLNSNSRSSLFQERGNDVGA</sequence>
<dbReference type="PROSITE" id="PS50994">
    <property type="entry name" value="INTEGRASE"/>
    <property type="match status" value="1"/>
</dbReference>
<dbReference type="Gene3D" id="3.30.420.10">
    <property type="entry name" value="Ribonuclease H-like superfamily/Ribonuclease H"/>
    <property type="match status" value="1"/>
</dbReference>
<feature type="domain" description="Reverse transcriptase" evidence="16">
    <location>
        <begin position="76"/>
        <end position="255"/>
    </location>
</feature>
<name>A0A2N9GAZ6_FAGSY</name>
<accession>A0A2N9GAZ6</accession>
<gene>
    <name evidence="18" type="ORF">FSB_LOCUS27678</name>
</gene>
<dbReference type="CDD" id="cd01647">
    <property type="entry name" value="RT_LTR"/>
    <property type="match status" value="1"/>
</dbReference>
<evidence type="ECO:0000256" key="6">
    <source>
        <dbReference type="ARBA" id="ARBA00022750"/>
    </source>
</evidence>
<evidence type="ECO:0008006" key="19">
    <source>
        <dbReference type="Google" id="ProtNLM"/>
    </source>
</evidence>
<dbReference type="Pfam" id="PF17921">
    <property type="entry name" value="Integrase_H2C2"/>
    <property type="match status" value="1"/>
</dbReference>
<dbReference type="InterPro" id="IPR041588">
    <property type="entry name" value="Integrase_H2C2"/>
</dbReference>
<dbReference type="InterPro" id="IPR050951">
    <property type="entry name" value="Retrovirus_Pol_polyprotein"/>
</dbReference>
<dbReference type="InterPro" id="IPR043128">
    <property type="entry name" value="Rev_trsase/Diguanyl_cyclase"/>
</dbReference>
<dbReference type="GO" id="GO:0015074">
    <property type="term" value="P:DNA integration"/>
    <property type="evidence" value="ECO:0007669"/>
    <property type="project" value="UniProtKB-KW"/>
</dbReference>
<keyword evidence="9" id="KW-0460">Magnesium</keyword>
<dbReference type="PANTHER" id="PTHR37984">
    <property type="entry name" value="PROTEIN CBG26694"/>
    <property type="match status" value="1"/>
</dbReference>
<keyword evidence="6" id="KW-0064">Aspartyl protease</keyword>
<evidence type="ECO:0000256" key="15">
    <source>
        <dbReference type="ARBA" id="ARBA00023268"/>
    </source>
</evidence>
<dbReference type="FunFam" id="3.10.20.370:FF:000001">
    <property type="entry name" value="Retrovirus-related Pol polyprotein from transposon 17.6-like protein"/>
    <property type="match status" value="1"/>
</dbReference>
<dbReference type="PANTHER" id="PTHR37984:SF5">
    <property type="entry name" value="PROTEIN NYNRIN-LIKE"/>
    <property type="match status" value="1"/>
</dbReference>
<dbReference type="Gene3D" id="3.30.70.270">
    <property type="match status" value="2"/>
</dbReference>
<dbReference type="FunFam" id="3.10.10.10:FF:000007">
    <property type="entry name" value="Retrovirus-related Pol polyprotein from transposon 17.6-like Protein"/>
    <property type="match status" value="1"/>
</dbReference>
<dbReference type="EMBL" id="OIVN01002010">
    <property type="protein sequence ID" value="SPC99796.1"/>
    <property type="molecule type" value="Genomic_DNA"/>
</dbReference>
<dbReference type="SUPFAM" id="SSF54160">
    <property type="entry name" value="Chromo domain-like"/>
    <property type="match status" value="1"/>
</dbReference>
<dbReference type="FunFam" id="3.30.420.10:FF:000032">
    <property type="entry name" value="Retrovirus-related Pol polyprotein from transposon 297-like Protein"/>
    <property type="match status" value="1"/>
</dbReference>
<dbReference type="InterPro" id="IPR016197">
    <property type="entry name" value="Chromo-like_dom_sf"/>
</dbReference>
<evidence type="ECO:0000259" key="16">
    <source>
        <dbReference type="PROSITE" id="PS50878"/>
    </source>
</evidence>
<dbReference type="InterPro" id="IPR041577">
    <property type="entry name" value="RT_RNaseH_2"/>
</dbReference>
<dbReference type="FunFam" id="3.30.70.270:FF:000020">
    <property type="entry name" value="Transposon Tf2-6 polyprotein-like Protein"/>
    <property type="match status" value="1"/>
</dbReference>
<keyword evidence="12" id="KW-0239">DNA-directed DNA polymerase</keyword>
<evidence type="ECO:0000256" key="5">
    <source>
        <dbReference type="ARBA" id="ARBA00022723"/>
    </source>
</evidence>
<dbReference type="InterPro" id="IPR056924">
    <property type="entry name" value="SH3_Tf2-1"/>
</dbReference>
<keyword evidence="7" id="KW-0255">Endonuclease</keyword>
<reference evidence="18" key="1">
    <citation type="submission" date="2018-02" db="EMBL/GenBank/DDBJ databases">
        <authorList>
            <person name="Cohen D.B."/>
            <person name="Kent A.D."/>
        </authorList>
    </citation>
    <scope>NUCLEOTIDE SEQUENCE</scope>
</reference>
<keyword evidence="1" id="KW-0645">Protease</keyword>
<dbReference type="Gene3D" id="1.10.340.70">
    <property type="match status" value="1"/>
</dbReference>
<dbReference type="GO" id="GO:0006508">
    <property type="term" value="P:proteolysis"/>
    <property type="evidence" value="ECO:0007669"/>
    <property type="project" value="UniProtKB-KW"/>
</dbReference>